<organism evidence="2 3">
    <name type="scientific">Candidatus Kutchimonas denitrificans</name>
    <dbReference type="NCBI Taxonomy" id="3056748"/>
    <lineage>
        <taxon>Bacteria</taxon>
        <taxon>Pseudomonadati</taxon>
        <taxon>Gemmatimonadota</taxon>
        <taxon>Gemmatimonadia</taxon>
        <taxon>Candidatus Palauibacterales</taxon>
        <taxon>Candidatus Palauibacteraceae</taxon>
        <taxon>Candidatus Kutchimonas</taxon>
    </lineage>
</organism>
<keyword evidence="1" id="KW-0812">Transmembrane</keyword>
<gene>
    <name evidence="2" type="ORF">GWO12_08465</name>
</gene>
<accession>A0AAE4Z7E2</accession>
<keyword evidence="1" id="KW-1133">Transmembrane helix</keyword>
<feature type="transmembrane region" description="Helical" evidence="1">
    <location>
        <begin position="35"/>
        <end position="58"/>
    </location>
</feature>
<comment type="caution">
    <text evidence="2">The sequence shown here is derived from an EMBL/GenBank/DDBJ whole genome shotgun (WGS) entry which is preliminary data.</text>
</comment>
<feature type="transmembrane region" description="Helical" evidence="1">
    <location>
        <begin position="99"/>
        <end position="120"/>
    </location>
</feature>
<dbReference type="AlphaFoldDB" id="A0AAE4Z7E2"/>
<proteinExistence type="predicted"/>
<evidence type="ECO:0000256" key="1">
    <source>
        <dbReference type="SAM" id="Phobius"/>
    </source>
</evidence>
<protein>
    <submittedName>
        <fullName evidence="2">Uncharacterized protein</fullName>
    </submittedName>
</protein>
<name>A0AAE4Z7E2_9BACT</name>
<reference evidence="2 3" key="1">
    <citation type="submission" date="2020-01" db="EMBL/GenBank/DDBJ databases">
        <title>Genomes assembled from Gulf of Kutch pelagic sediment metagenomes.</title>
        <authorList>
            <person name="Chandrashekar M."/>
            <person name="Mahajan M.S."/>
            <person name="Dave K.J."/>
            <person name="Vatsa P."/>
            <person name="Nathani N.M."/>
        </authorList>
    </citation>
    <scope>NUCLEOTIDE SEQUENCE [LARGE SCALE GENOMIC DNA]</scope>
    <source>
        <strain evidence="2">KS3-K002</strain>
    </source>
</reference>
<dbReference type="SUPFAM" id="SSF48452">
    <property type="entry name" value="TPR-like"/>
    <property type="match status" value="1"/>
</dbReference>
<dbReference type="Gene3D" id="1.25.40.10">
    <property type="entry name" value="Tetratricopeptide repeat domain"/>
    <property type="match status" value="1"/>
</dbReference>
<dbReference type="Proteomes" id="UP000702544">
    <property type="component" value="Unassembled WGS sequence"/>
</dbReference>
<dbReference type="InterPro" id="IPR011990">
    <property type="entry name" value="TPR-like_helical_dom_sf"/>
</dbReference>
<dbReference type="EMBL" id="JAACAK010000064">
    <property type="protein sequence ID" value="NIR75129.1"/>
    <property type="molecule type" value="Genomic_DNA"/>
</dbReference>
<evidence type="ECO:0000313" key="2">
    <source>
        <dbReference type="EMBL" id="NIR75129.1"/>
    </source>
</evidence>
<sequence length="392" mass="42556">MRDSHVLRALVVYAGAAWAILEATDFFVDKFGLPGWFLTVVLVLLGAGLVSMVTTAVVQSQPAAQKRDVAGPTPWEVDLVDLKESVSRGRVPTLTWGRWALGGAVVFSLLFGFAGLYVLVTQRTPPPLVSEADAGPAIAVLPFRVVGADAELWREGMVDLFYSNLDGVAGLRAIDPSVVVSRWRAAAGEAADAGAADQALAVARGIGASYALLGNMVGSANAVRLTAEVHDLRTGATQRAQVEGTPDRVMSLVDELCMELLRGGLAGEAEGIPQLDLSRITTSSLPALVAYLEGEQLYRRSRFRESIPHYQAAVEEDSTFALALYRISRAYGWVDPYSEVTAEYSRRANRFTDRLPARERQLMRSDLALESFRLEAVELLEELSSRYPDDPE</sequence>
<feature type="non-terminal residue" evidence="2">
    <location>
        <position position="392"/>
    </location>
</feature>
<keyword evidence="1" id="KW-0472">Membrane</keyword>
<evidence type="ECO:0000313" key="3">
    <source>
        <dbReference type="Proteomes" id="UP000702544"/>
    </source>
</evidence>